<evidence type="ECO:0000313" key="4">
    <source>
        <dbReference type="EMBL" id="BAF60437.1"/>
    </source>
</evidence>
<dbReference type="PROSITE" id="PS51371">
    <property type="entry name" value="CBS"/>
    <property type="match status" value="1"/>
</dbReference>
<evidence type="ECO:0000313" key="5">
    <source>
        <dbReference type="Proteomes" id="UP000006556"/>
    </source>
</evidence>
<evidence type="ECO:0000256" key="2">
    <source>
        <dbReference type="PROSITE-ProRule" id="PRU00703"/>
    </source>
</evidence>
<keyword evidence="1 2" id="KW-0129">CBS domain</keyword>
<accession>A5D013</accession>
<keyword evidence="5" id="KW-1185">Reference proteome</keyword>
<dbReference type="SMART" id="SM00116">
    <property type="entry name" value="CBS"/>
    <property type="match status" value="2"/>
</dbReference>
<dbReference type="InterPro" id="IPR000644">
    <property type="entry name" value="CBS_dom"/>
</dbReference>
<dbReference type="EMBL" id="AP009389">
    <property type="protein sequence ID" value="BAF60437.1"/>
    <property type="molecule type" value="Genomic_DNA"/>
</dbReference>
<organism evidence="4 5">
    <name type="scientific">Pelotomaculum thermopropionicum (strain DSM 13744 / JCM 10971 / SI)</name>
    <dbReference type="NCBI Taxonomy" id="370438"/>
    <lineage>
        <taxon>Bacteria</taxon>
        <taxon>Bacillati</taxon>
        <taxon>Bacillota</taxon>
        <taxon>Clostridia</taxon>
        <taxon>Eubacteriales</taxon>
        <taxon>Desulfotomaculaceae</taxon>
        <taxon>Pelotomaculum</taxon>
    </lineage>
</organism>
<dbReference type="eggNOG" id="COG0517">
    <property type="taxonomic scope" value="Bacteria"/>
</dbReference>
<dbReference type="Pfam" id="PF00571">
    <property type="entry name" value="CBS"/>
    <property type="match status" value="2"/>
</dbReference>
<sequence length="170" mass="19058">MMEKKRTKVRDLMVPLQDYPVVYDTDTIKDAIKCLKSYLAGGREHRSLLVFSKTRKVGGEEELVGILTVRDILNALKTNRSGFDSSELFTMTMASMGWAYLDPEGKYINVKLGKVIRPLVKAYVQSSDDVTAAIQLMLEKNVNILPVFEGKKAVGLLRALDILDYLGDLL</sequence>
<reference evidence="5" key="1">
    <citation type="journal article" date="2008" name="Genome Res.">
        <title>The genome of Pelotomaculum thermopropionicum reveals niche-associated evolution in anaerobic microbiota.</title>
        <authorList>
            <person name="Kosaka T."/>
            <person name="Kato S."/>
            <person name="Shimoyama T."/>
            <person name="Ishii S."/>
            <person name="Abe T."/>
            <person name="Watanabe K."/>
        </authorList>
    </citation>
    <scope>NUCLEOTIDE SEQUENCE [LARGE SCALE GENOMIC DNA]</scope>
    <source>
        <strain evidence="5">DSM 13744 / JCM 10971 / SI</strain>
    </source>
</reference>
<feature type="domain" description="CBS" evidence="3">
    <location>
        <begin position="13"/>
        <end position="85"/>
    </location>
</feature>
<dbReference type="AlphaFoldDB" id="A5D013"/>
<dbReference type="PANTHER" id="PTHR43080:SF2">
    <property type="entry name" value="CBS DOMAIN-CONTAINING PROTEIN"/>
    <property type="match status" value="1"/>
</dbReference>
<dbReference type="Proteomes" id="UP000006556">
    <property type="component" value="Chromosome"/>
</dbReference>
<dbReference type="Gene3D" id="3.10.580.10">
    <property type="entry name" value="CBS-domain"/>
    <property type="match status" value="1"/>
</dbReference>
<protein>
    <submittedName>
        <fullName evidence="4">FOG: CBS domain</fullName>
    </submittedName>
</protein>
<evidence type="ECO:0000256" key="1">
    <source>
        <dbReference type="ARBA" id="ARBA00023122"/>
    </source>
</evidence>
<gene>
    <name evidence="4" type="ordered locus">PTH_2256</name>
</gene>
<dbReference type="PANTHER" id="PTHR43080">
    <property type="entry name" value="CBS DOMAIN-CONTAINING PROTEIN CBSX3, MITOCHONDRIAL"/>
    <property type="match status" value="1"/>
</dbReference>
<dbReference type="CDD" id="cd02205">
    <property type="entry name" value="CBS_pair_SF"/>
    <property type="match status" value="1"/>
</dbReference>
<dbReference type="STRING" id="370438.PTH_2256"/>
<dbReference type="HOGENOM" id="CLU_040681_8_1_9"/>
<dbReference type="SUPFAM" id="SSF54631">
    <property type="entry name" value="CBS-domain pair"/>
    <property type="match status" value="1"/>
</dbReference>
<evidence type="ECO:0000259" key="3">
    <source>
        <dbReference type="PROSITE" id="PS51371"/>
    </source>
</evidence>
<dbReference type="InterPro" id="IPR051257">
    <property type="entry name" value="Diverse_CBS-Domain"/>
</dbReference>
<name>A5D013_PELTS</name>
<proteinExistence type="predicted"/>
<dbReference type="InterPro" id="IPR046342">
    <property type="entry name" value="CBS_dom_sf"/>
</dbReference>
<dbReference type="KEGG" id="pth:PTH_2256"/>